<accession>A0ABM0K6L6</accession>
<keyword evidence="2" id="KW-1185">Reference proteome</keyword>
<reference evidence="3" key="1">
    <citation type="submission" date="2025-08" db="UniProtKB">
        <authorList>
            <consortium name="RefSeq"/>
        </authorList>
    </citation>
    <scope>IDENTIFICATION</scope>
</reference>
<dbReference type="PANTHER" id="PTHR32026:SF10">
    <property type="entry name" value="METHYLTRANSFERASE-LIKE PROTEIN 24-RELATED"/>
    <property type="match status" value="1"/>
</dbReference>
<protein>
    <submittedName>
        <fullName evidence="3">Methyltransferase-like protein 24</fullName>
    </submittedName>
</protein>
<sequence length="220" mass="25224">MFGVMIQRRLPRLMIKTGCVGACVLTLLLSYQAIFDSTSLRYKGQRLQPSRVIYRLVSPGNQSHHQVLPNATVLRSLSWPLLAEQYHRYIENIQTLCTRMVRVGNLKDGGWEVCDDVAYRPRTPCLIYSFGIKNDFSFDDEAARRYGCHVHSFDPSTKMHDHQRSMNVTFHATGLADFDGYKGAWRMRRLGTIRDELDHKMVGTTREGLVQLQGIHAQAH</sequence>
<evidence type="ECO:0000313" key="3">
    <source>
        <dbReference type="RefSeq" id="XP_005109969.3"/>
    </source>
</evidence>
<evidence type="ECO:0000259" key="1">
    <source>
        <dbReference type="Pfam" id="PF13383"/>
    </source>
</evidence>
<dbReference type="Proteomes" id="UP000694888">
    <property type="component" value="Unplaced"/>
</dbReference>
<evidence type="ECO:0000313" key="2">
    <source>
        <dbReference type="Proteomes" id="UP000694888"/>
    </source>
</evidence>
<organism evidence="2 3">
    <name type="scientific">Aplysia californica</name>
    <name type="common">California sea hare</name>
    <dbReference type="NCBI Taxonomy" id="6500"/>
    <lineage>
        <taxon>Eukaryota</taxon>
        <taxon>Metazoa</taxon>
        <taxon>Spiralia</taxon>
        <taxon>Lophotrochozoa</taxon>
        <taxon>Mollusca</taxon>
        <taxon>Gastropoda</taxon>
        <taxon>Heterobranchia</taxon>
        <taxon>Euthyneura</taxon>
        <taxon>Tectipleura</taxon>
        <taxon>Aplysiida</taxon>
        <taxon>Aplysioidea</taxon>
        <taxon>Aplysiidae</taxon>
        <taxon>Aplysia</taxon>
    </lineage>
</organism>
<dbReference type="RefSeq" id="XP_005109969.3">
    <property type="nucleotide sequence ID" value="XM_005109912.3"/>
</dbReference>
<name>A0ABM0K6L6_APLCA</name>
<dbReference type="InterPro" id="IPR026913">
    <property type="entry name" value="METTL24"/>
</dbReference>
<dbReference type="GeneID" id="101864100"/>
<dbReference type="InterPro" id="IPR025714">
    <property type="entry name" value="Methyltranfer_dom"/>
</dbReference>
<feature type="domain" description="Methyltransferase" evidence="1">
    <location>
        <begin position="88"/>
        <end position="180"/>
    </location>
</feature>
<gene>
    <name evidence="3" type="primary">LOC101864100</name>
</gene>
<dbReference type="Pfam" id="PF13383">
    <property type="entry name" value="Methyltransf_22"/>
    <property type="match status" value="1"/>
</dbReference>
<proteinExistence type="predicted"/>
<dbReference type="PANTHER" id="PTHR32026">
    <property type="entry name" value="METHYLTRANSFERASE-LIKE PROTEIN 24"/>
    <property type="match status" value="1"/>
</dbReference>